<dbReference type="EMBL" id="CP144695">
    <property type="protein sequence ID" value="WVZ05985.1"/>
    <property type="molecule type" value="Genomic_DNA"/>
</dbReference>
<keyword evidence="2" id="KW-1185">Reference proteome</keyword>
<evidence type="ECO:0000313" key="1">
    <source>
        <dbReference type="EMBL" id="WVZ05985.1"/>
    </source>
</evidence>
<accession>A0AAQ3N9S8</accession>
<proteinExistence type="predicted"/>
<sequence>MIKHSIQQILFKLINLRITNNNLCSLASYIIWTCGLLYTKNRELGWVGVKLYHRNHNYIHLLWNAHILSNMSKECAIYLHTQNQDASASLFSHNNRVSMDIYIRFLN</sequence>
<dbReference type="Proteomes" id="UP001374535">
    <property type="component" value="Chromosome 6"/>
</dbReference>
<protein>
    <submittedName>
        <fullName evidence="1">Uncharacterized protein</fullName>
    </submittedName>
</protein>
<reference evidence="1 2" key="1">
    <citation type="journal article" date="2023" name="Life. Sci Alliance">
        <title>Evolutionary insights into 3D genome organization and epigenetic landscape of Vigna mungo.</title>
        <authorList>
            <person name="Junaid A."/>
            <person name="Singh B."/>
            <person name="Bhatia S."/>
        </authorList>
    </citation>
    <scope>NUCLEOTIDE SEQUENCE [LARGE SCALE GENOMIC DNA]</scope>
    <source>
        <strain evidence="1">Urdbean</strain>
    </source>
</reference>
<dbReference type="AlphaFoldDB" id="A0AAQ3N9S8"/>
<organism evidence="1 2">
    <name type="scientific">Vigna mungo</name>
    <name type="common">Black gram</name>
    <name type="synonym">Phaseolus mungo</name>
    <dbReference type="NCBI Taxonomy" id="3915"/>
    <lineage>
        <taxon>Eukaryota</taxon>
        <taxon>Viridiplantae</taxon>
        <taxon>Streptophyta</taxon>
        <taxon>Embryophyta</taxon>
        <taxon>Tracheophyta</taxon>
        <taxon>Spermatophyta</taxon>
        <taxon>Magnoliopsida</taxon>
        <taxon>eudicotyledons</taxon>
        <taxon>Gunneridae</taxon>
        <taxon>Pentapetalae</taxon>
        <taxon>rosids</taxon>
        <taxon>fabids</taxon>
        <taxon>Fabales</taxon>
        <taxon>Fabaceae</taxon>
        <taxon>Papilionoideae</taxon>
        <taxon>50 kb inversion clade</taxon>
        <taxon>NPAAA clade</taxon>
        <taxon>indigoferoid/millettioid clade</taxon>
        <taxon>Phaseoleae</taxon>
        <taxon>Vigna</taxon>
    </lineage>
</organism>
<name>A0AAQ3N9S8_VIGMU</name>
<gene>
    <name evidence="1" type="ORF">V8G54_019331</name>
</gene>
<evidence type="ECO:0000313" key="2">
    <source>
        <dbReference type="Proteomes" id="UP001374535"/>
    </source>
</evidence>